<dbReference type="AlphaFoldDB" id="K4FSZ1"/>
<evidence type="ECO:0000256" key="3">
    <source>
        <dbReference type="ARBA" id="ARBA00022517"/>
    </source>
</evidence>
<organism evidence="7">
    <name type="scientific">Callorhinchus milii</name>
    <name type="common">Ghost shark</name>
    <dbReference type="NCBI Taxonomy" id="7868"/>
    <lineage>
        <taxon>Eukaryota</taxon>
        <taxon>Metazoa</taxon>
        <taxon>Chordata</taxon>
        <taxon>Craniata</taxon>
        <taxon>Vertebrata</taxon>
        <taxon>Chondrichthyes</taxon>
        <taxon>Holocephali</taxon>
        <taxon>Chimaeriformes</taxon>
        <taxon>Callorhinchidae</taxon>
        <taxon>Callorhinchus</taxon>
    </lineage>
</organism>
<dbReference type="PANTHER" id="PTHR14211:SF7">
    <property type="entry name" value="RIBOSOME BIOGENESIS PROTEIN NOP53"/>
    <property type="match status" value="1"/>
</dbReference>
<keyword evidence="4 5" id="KW-0539">Nucleus</keyword>
<comment type="similarity">
    <text evidence="1 5">Belongs to the NOP53 family.</text>
</comment>
<dbReference type="GO" id="GO:0008097">
    <property type="term" value="F:5S rRNA binding"/>
    <property type="evidence" value="ECO:0007669"/>
    <property type="project" value="TreeGrafter"/>
</dbReference>
<keyword evidence="3 5" id="KW-0690">Ribosome biogenesis</keyword>
<dbReference type="PANTHER" id="PTHR14211">
    <property type="entry name" value="GLIOMA SUPPRESSOR CANDIDATE REGION GENE 2"/>
    <property type="match status" value="1"/>
</dbReference>
<dbReference type="InterPro" id="IPR011687">
    <property type="entry name" value="Nop53/GLTSCR2"/>
</dbReference>
<evidence type="ECO:0000256" key="2">
    <source>
        <dbReference type="ARBA" id="ARBA00018339"/>
    </source>
</evidence>
<protein>
    <recommendedName>
        <fullName evidence="2 5">Ribosome biogenesis protein NOP53</fullName>
    </recommendedName>
</protein>
<comment type="function">
    <text evidence="5">May play a role in ribosome biogenesis.</text>
</comment>
<feature type="compositionally biased region" description="Basic and acidic residues" evidence="6">
    <location>
        <begin position="314"/>
        <end position="341"/>
    </location>
</feature>
<feature type="region of interest" description="Disordered" evidence="6">
    <location>
        <begin position="1"/>
        <end position="38"/>
    </location>
</feature>
<evidence type="ECO:0000256" key="1">
    <source>
        <dbReference type="ARBA" id="ARBA00008838"/>
    </source>
</evidence>
<reference evidence="7" key="1">
    <citation type="journal article" date="2012" name="PLoS ONE">
        <title>Sequencing and Analysis of Full-Length cDNAs, 5'-ESTs and 3'-ESTs from a Cartilaginous Fish, the Elephant Shark (Callorhinchus milii).</title>
        <authorList>
            <person name="Tan Y.Y."/>
            <person name="Kodzius R."/>
            <person name="Tay B.H."/>
            <person name="Tay A."/>
            <person name="Brenner S."/>
            <person name="Venkatesh B."/>
        </authorList>
    </citation>
    <scope>NUCLEOTIDE SEQUENCE</scope>
    <source>
        <tissue evidence="7">Liver</tissue>
    </source>
</reference>
<evidence type="ECO:0000256" key="5">
    <source>
        <dbReference type="PIRNR" id="PIRNR017302"/>
    </source>
</evidence>
<dbReference type="GO" id="GO:0005654">
    <property type="term" value="C:nucleoplasm"/>
    <property type="evidence" value="ECO:0007669"/>
    <property type="project" value="UniProtKB-SubCell"/>
</dbReference>
<evidence type="ECO:0000313" key="7">
    <source>
        <dbReference type="EMBL" id="AFK11243.1"/>
    </source>
</evidence>
<dbReference type="GO" id="GO:0005730">
    <property type="term" value="C:nucleolus"/>
    <property type="evidence" value="ECO:0007669"/>
    <property type="project" value="UniProtKB-SubCell"/>
</dbReference>
<evidence type="ECO:0000256" key="4">
    <source>
        <dbReference type="ARBA" id="ARBA00023242"/>
    </source>
</evidence>
<dbReference type="EMBL" id="JX053015">
    <property type="protein sequence ID" value="AFK11243.1"/>
    <property type="molecule type" value="mRNA"/>
</dbReference>
<feature type="compositionally biased region" description="Basic residues" evidence="6">
    <location>
        <begin position="24"/>
        <end position="38"/>
    </location>
</feature>
<proteinExistence type="evidence at transcript level"/>
<dbReference type="Pfam" id="PF07767">
    <property type="entry name" value="Nop53"/>
    <property type="match status" value="1"/>
</dbReference>
<dbReference type="PIRSF" id="PIRSF017302">
    <property type="entry name" value="Gltscr2"/>
    <property type="match status" value="1"/>
</dbReference>
<name>K4FSZ1_CALMI</name>
<dbReference type="GO" id="GO:0000027">
    <property type="term" value="P:ribosomal large subunit assembly"/>
    <property type="evidence" value="ECO:0007669"/>
    <property type="project" value="UniProtKB-UniRule"/>
</dbReference>
<evidence type="ECO:0000256" key="6">
    <source>
        <dbReference type="SAM" id="MobiDB-lite"/>
    </source>
</evidence>
<feature type="region of interest" description="Disordered" evidence="6">
    <location>
        <begin position="287"/>
        <end position="341"/>
    </location>
</feature>
<comment type="subcellular location">
    <subcellularLocation>
        <location evidence="5">Nucleus</location>
        <location evidence="5">Nucleolus</location>
    </subcellularLocation>
    <subcellularLocation>
        <location evidence="5">Nucleus</location>
        <location evidence="5">Nucleoplasm</location>
    </subcellularLocation>
</comment>
<accession>K4FSZ1</accession>
<dbReference type="GO" id="GO:0006364">
    <property type="term" value="P:rRNA processing"/>
    <property type="evidence" value="ECO:0007669"/>
    <property type="project" value="TreeGrafter"/>
</dbReference>
<sequence length="459" mass="53618">MAAKGHTVSAPSFLSFKLQPRGPGTRRKRRNKNKKKNWSKFSDVRDVEDFLEDVRFQQRTVGGLVSEKPDKNLFFVDTGEVDVGKVDSKDEKKDLVSNKRKLKPLRIDLILQPDSKIPAPKNILAHQIPNSRKLRQKQEKEKRLGIVPRSQRLLQARVRSPAVRVRPVANNNPSREYYSLWSDTNPLDEELDGKDAWYLEQTKQKRLVRPARLNQKPSQVSAVEVIDPGGSYNPTFEAHQALLLKAHDVEVKRLKAEERIERQLNFPTLDKLPTKEMLFEELCQGLVESEEEEDEPSRKCDDETEAGPMGSAVRCEKKTERDRKREKALKTQERRLREEKQARRQRQELFRLRSIKGEVKQVELRRASSKAKRLAKRQAEAHKPRRLGKLRYEEPDIELKLSDELSDSLRKLKPEGSVLADRFKSLQKGNLIEPRQRAKFKRKYRLKYVEKRTFREVTL</sequence>